<feature type="region of interest" description="Disordered" evidence="1">
    <location>
        <begin position="306"/>
        <end position="353"/>
    </location>
</feature>
<proteinExistence type="predicted"/>
<feature type="region of interest" description="Disordered" evidence="1">
    <location>
        <begin position="802"/>
        <end position="826"/>
    </location>
</feature>
<feature type="compositionally biased region" description="Low complexity" evidence="1">
    <location>
        <begin position="42"/>
        <end position="55"/>
    </location>
</feature>
<feature type="compositionally biased region" description="Polar residues" evidence="1">
    <location>
        <begin position="87"/>
        <end position="129"/>
    </location>
</feature>
<comment type="caution">
    <text evidence="2">The sequence shown here is derived from an EMBL/GenBank/DDBJ whole genome shotgun (WGS) entry which is preliminary data.</text>
</comment>
<feature type="region of interest" description="Disordered" evidence="1">
    <location>
        <begin position="560"/>
        <end position="582"/>
    </location>
</feature>
<feature type="compositionally biased region" description="Polar residues" evidence="1">
    <location>
        <begin position="802"/>
        <end position="812"/>
    </location>
</feature>
<evidence type="ECO:0000313" key="2">
    <source>
        <dbReference type="EMBL" id="KAG2225406.1"/>
    </source>
</evidence>
<dbReference type="AlphaFoldDB" id="A0A8H7SBY3"/>
<feature type="compositionally biased region" description="Polar residues" evidence="1">
    <location>
        <begin position="673"/>
        <end position="697"/>
    </location>
</feature>
<feature type="compositionally biased region" description="Polar residues" evidence="1">
    <location>
        <begin position="449"/>
        <end position="461"/>
    </location>
</feature>
<dbReference type="EMBL" id="JAEPRB010000028">
    <property type="protein sequence ID" value="KAG2225406.1"/>
    <property type="molecule type" value="Genomic_DNA"/>
</dbReference>
<sequence>MLTDSSDEDNGLSTQDQEAINKLLAMDRETFLANWTGLESTRNTTLTSRSTSPMDTTDDDHDSDSSHELDYLQVLRNPTLEQPPAPISTTDNTTNIKNSHTIPVQQQQKTGTNTIENQEQQRTGYSASRRSLRPRNVNQMQPFTYDKKIYNEMIRRSKYTELLQYDPNDNTQMTTVRRRHKSSAKDQYEDEGIDTDDDEMNPDDEFTDQIVDPEELLPVKRVKTLIIPSHRPKSHSEIIKPRDFNRDTNNKKSDGSKKHTTKKKSSVTPRSTTPTATTARTIATNAASNFCSNVWSVIPRTSTVYSITPRKRSKNDKGKGPARQQQQHTKPLIEMDNSVQASQSSTTNTQKEKNLDHIHSALRDVFTDLFDSGSEDNDNNHDDDMKSTGSNISLDSVLIRASKEQQMNPSFEDLEADEELHISSRRKRLRKSHSLDDDGDEKEDVFAFPTTTRMTDTSSIENNNHNNDNVFDFPEPEDDEQPVQLQKQRPLDQLVIARSRRKQHQAKDDDFVVYDGSAYDHDRRRKKSTLRGVLPFSYKPEHEKKQPAVQQLVEDDIDRDSSVEDDNDDLAPSLQDYGKYNSSPISNSSLDFGKNDNFESFSELSLSSTPVRRRQRQRTLTGYVHSSSSKRSNEKTYSTNKKSGRLHQMQKEAVSRARTLQTKISRRSIGPTAITSRKQQRTTNNNNVSPPTQNKKMNNNTNTSSSRATNSSPSQNRPPPAIQPRRHKKKNPNGELYILPGPNKVNSGWQSSIRPHLSVNWTETGELCKYDNEDESVHLLSSPADRISSNNFLLNQDMSDYHSSTRRSSAGYISTSPPPSSSQNNISNPTRLQVMEEDSNIGPIDPFGRLLYKHPHLRTDWGMPNGIEVQLQGTYYLQHNYLHRLLITSPQQQADTFHGAGLFDNTIELFNRQILLTQQRDLGENKKLFKNLFREAFKHIGALFDNNNFNNQGQLQDDWRDTTFTRLLLFFQFITEVLSNWVIRLPSGQQRPMIEFLNTQCKLLYSRAWCLAGLDDDHYWRKSRPLFSSSGGGNNVILLTYNWKALLALLIYALDWTSQVRAYTLSTTEEGCYQEDCKQRLLWLLYWIGPTLTHLRQDGGQETLYAKEPLVVEGWVCLFHLYELEDVHRYECWMKVMELLDQHVKQDKLTIKQEMERKWHWLLVLNALRYVDKKGIYTKPREGIITTVETMCGRELANGLIAVITENS</sequence>
<evidence type="ECO:0000313" key="3">
    <source>
        <dbReference type="Proteomes" id="UP000646827"/>
    </source>
</evidence>
<feature type="region of interest" description="Disordered" evidence="1">
    <location>
        <begin position="42"/>
        <end position="133"/>
    </location>
</feature>
<feature type="region of interest" description="Disordered" evidence="1">
    <location>
        <begin position="603"/>
        <end position="746"/>
    </location>
</feature>
<organism evidence="2 3">
    <name type="scientific">Circinella minor</name>
    <dbReference type="NCBI Taxonomy" id="1195481"/>
    <lineage>
        <taxon>Eukaryota</taxon>
        <taxon>Fungi</taxon>
        <taxon>Fungi incertae sedis</taxon>
        <taxon>Mucoromycota</taxon>
        <taxon>Mucoromycotina</taxon>
        <taxon>Mucoromycetes</taxon>
        <taxon>Mucorales</taxon>
        <taxon>Lichtheimiaceae</taxon>
        <taxon>Circinella</taxon>
    </lineage>
</organism>
<feature type="compositionally biased region" description="Polar residues" evidence="1">
    <location>
        <begin position="337"/>
        <end position="349"/>
    </location>
</feature>
<feature type="region of interest" description="Disordered" evidence="1">
    <location>
        <begin position="424"/>
        <end position="491"/>
    </location>
</feature>
<feature type="compositionally biased region" description="Acidic residues" evidence="1">
    <location>
        <begin position="560"/>
        <end position="569"/>
    </location>
</feature>
<evidence type="ECO:0000256" key="1">
    <source>
        <dbReference type="SAM" id="MobiDB-lite"/>
    </source>
</evidence>
<feature type="region of interest" description="Disordered" evidence="1">
    <location>
        <begin position="164"/>
        <end position="206"/>
    </location>
</feature>
<feature type="compositionally biased region" description="Polar residues" evidence="1">
    <location>
        <begin position="618"/>
        <end position="641"/>
    </location>
</feature>
<gene>
    <name evidence="2" type="ORF">INT45_010042</name>
</gene>
<reference evidence="2 3" key="1">
    <citation type="submission" date="2020-12" db="EMBL/GenBank/DDBJ databases">
        <title>Metabolic potential, ecology and presence of endohyphal bacteria is reflected in genomic diversity of Mucoromycotina.</title>
        <authorList>
            <person name="Muszewska A."/>
            <person name="Okrasinska A."/>
            <person name="Steczkiewicz K."/>
            <person name="Drgas O."/>
            <person name="Orlowska M."/>
            <person name="Perlinska-Lenart U."/>
            <person name="Aleksandrzak-Piekarczyk T."/>
            <person name="Szatraj K."/>
            <person name="Zielenkiewicz U."/>
            <person name="Pilsyk S."/>
            <person name="Malc E."/>
            <person name="Mieczkowski P."/>
            <person name="Kruszewska J.S."/>
            <person name="Biernat P."/>
            <person name="Pawlowska J."/>
        </authorList>
    </citation>
    <scope>NUCLEOTIDE SEQUENCE [LARGE SCALE GENOMIC DNA]</scope>
    <source>
        <strain evidence="2 3">CBS 142.35</strain>
    </source>
</reference>
<feature type="compositionally biased region" description="Low complexity" evidence="1">
    <location>
        <begin position="266"/>
        <end position="280"/>
    </location>
</feature>
<protein>
    <submittedName>
        <fullName evidence="2">Uncharacterized protein</fullName>
    </submittedName>
</protein>
<feature type="region of interest" description="Disordered" evidence="1">
    <location>
        <begin position="228"/>
        <end position="280"/>
    </location>
</feature>
<name>A0A8H7SBY3_9FUNG</name>
<keyword evidence="3" id="KW-1185">Reference proteome</keyword>
<accession>A0A8H7SBY3</accession>
<feature type="compositionally biased region" description="Basic and acidic residues" evidence="1">
    <location>
        <begin position="234"/>
        <end position="257"/>
    </location>
</feature>
<feature type="compositionally biased region" description="Low complexity" evidence="1">
    <location>
        <begin position="698"/>
        <end position="715"/>
    </location>
</feature>
<feature type="compositionally biased region" description="Acidic residues" evidence="1">
    <location>
        <begin position="188"/>
        <end position="206"/>
    </location>
</feature>
<dbReference type="Proteomes" id="UP000646827">
    <property type="component" value="Unassembled WGS sequence"/>
</dbReference>
<dbReference type="OrthoDB" id="2268181at2759"/>